<dbReference type="PANTHER" id="PTHR10443">
    <property type="entry name" value="MICROSOMAL DIPEPTIDASE"/>
    <property type="match status" value="1"/>
</dbReference>
<dbReference type="OrthoDB" id="9804920at2"/>
<dbReference type="EMBL" id="LSGP01000001">
    <property type="protein sequence ID" value="KYZ78204.1"/>
    <property type="molecule type" value="Genomic_DNA"/>
</dbReference>
<evidence type="ECO:0000313" key="2">
    <source>
        <dbReference type="Proteomes" id="UP000076268"/>
    </source>
</evidence>
<dbReference type="AlphaFoldDB" id="A0A154BVZ9"/>
<dbReference type="InterPro" id="IPR008257">
    <property type="entry name" value="Pept_M19"/>
</dbReference>
<dbReference type="Proteomes" id="UP000076268">
    <property type="component" value="Unassembled WGS sequence"/>
</dbReference>
<protein>
    <submittedName>
        <fullName evidence="1">Peptidase M19</fullName>
    </submittedName>
</protein>
<comment type="caution">
    <text evidence="1">The sequence shown here is derived from an EMBL/GenBank/DDBJ whole genome shotgun (WGS) entry which is preliminary data.</text>
</comment>
<dbReference type="PANTHER" id="PTHR10443:SF12">
    <property type="entry name" value="DIPEPTIDASE"/>
    <property type="match status" value="1"/>
</dbReference>
<name>A0A154BVZ9_ANASB</name>
<dbReference type="PROSITE" id="PS51365">
    <property type="entry name" value="RENAL_DIPEPTIDASE_2"/>
    <property type="match status" value="1"/>
</dbReference>
<accession>A0A154BVZ9</accession>
<dbReference type="Gene3D" id="3.20.20.140">
    <property type="entry name" value="Metal-dependent hydrolases"/>
    <property type="match status" value="1"/>
</dbReference>
<keyword evidence="2" id="KW-1185">Reference proteome</keyword>
<reference evidence="1 2" key="1">
    <citation type="submission" date="2016-02" db="EMBL/GenBank/DDBJ databases">
        <title>Anaerosporomusa subterraneum gen. nov., sp. nov., a spore-forming obligate anaerobe isolated from saprolite.</title>
        <authorList>
            <person name="Choi J.K."/>
            <person name="Shah M."/>
            <person name="Yee N."/>
        </authorList>
    </citation>
    <scope>NUCLEOTIDE SEQUENCE [LARGE SCALE GENOMIC DNA]</scope>
    <source>
        <strain evidence="1 2">RU4</strain>
    </source>
</reference>
<dbReference type="STRING" id="1794912.AXX12_01270"/>
<evidence type="ECO:0000313" key="1">
    <source>
        <dbReference type="EMBL" id="KYZ78204.1"/>
    </source>
</evidence>
<dbReference type="GO" id="GO:0070573">
    <property type="term" value="F:metallodipeptidase activity"/>
    <property type="evidence" value="ECO:0007669"/>
    <property type="project" value="InterPro"/>
</dbReference>
<dbReference type="CDD" id="cd01301">
    <property type="entry name" value="rDP_like"/>
    <property type="match status" value="1"/>
</dbReference>
<dbReference type="Pfam" id="PF01244">
    <property type="entry name" value="Peptidase_M19"/>
    <property type="match status" value="1"/>
</dbReference>
<dbReference type="SUPFAM" id="SSF51556">
    <property type="entry name" value="Metallo-dependent hydrolases"/>
    <property type="match status" value="1"/>
</dbReference>
<dbReference type="InterPro" id="IPR032466">
    <property type="entry name" value="Metal_Hydrolase"/>
</dbReference>
<gene>
    <name evidence="1" type="ORF">AXX12_01270</name>
</gene>
<dbReference type="RefSeq" id="WP_066237002.1">
    <property type="nucleotide sequence ID" value="NZ_LSGP01000001.1"/>
</dbReference>
<dbReference type="GO" id="GO:0006508">
    <property type="term" value="P:proteolysis"/>
    <property type="evidence" value="ECO:0007669"/>
    <property type="project" value="InterPro"/>
</dbReference>
<sequence>MRIIDLHCDTILKLWEENGAADLQRNLFSVDVEKLVNAGSLAQFFAIFVERQDHTKPYSAFEAMAAVFFNELAKNSDRLALARSADELEINQGAGKISCFLTIEEGGVLEGSMDNLRAAYQLGVRLITLTWNYPNEIGFPNSEWRYQHDGLTPFGQDVICEMNRLGMLIDVSHLSDQGFFDVARLSKQPFVASHSNARAITGHSRNLTDDMIKMIADQGGVIGLNFCSEFLGASEISRVEDMVRHVLHIMKVGGRDVLALGTDFDGINPQLEIEHIGQIGSLIRALEQAGLTETELEKFCWQNSLRLIRDVMG</sequence>
<proteinExistence type="predicted"/>
<organism evidence="1 2">
    <name type="scientific">Anaerosporomusa subterranea</name>
    <dbReference type="NCBI Taxonomy" id="1794912"/>
    <lineage>
        <taxon>Bacteria</taxon>
        <taxon>Bacillati</taxon>
        <taxon>Bacillota</taxon>
        <taxon>Negativicutes</taxon>
        <taxon>Acetonemataceae</taxon>
        <taxon>Anaerosporomusa</taxon>
    </lineage>
</organism>